<comment type="caution">
    <text evidence="2">The sequence shown here is derived from an EMBL/GenBank/DDBJ whole genome shotgun (WGS) entry which is preliminary data.</text>
</comment>
<organism evidence="2 3">
    <name type="scientific">Venturia inaequalis</name>
    <name type="common">Apple scab fungus</name>
    <dbReference type="NCBI Taxonomy" id="5025"/>
    <lineage>
        <taxon>Eukaryota</taxon>
        <taxon>Fungi</taxon>
        <taxon>Dikarya</taxon>
        <taxon>Ascomycota</taxon>
        <taxon>Pezizomycotina</taxon>
        <taxon>Dothideomycetes</taxon>
        <taxon>Pleosporomycetidae</taxon>
        <taxon>Venturiales</taxon>
        <taxon>Venturiaceae</taxon>
        <taxon>Venturia</taxon>
    </lineage>
</organism>
<sequence length="313" mass="35315">MSSANASTSSAFAQSLTGVPAIAMSDTTTEDEDYTSSDPAISIADSSPLQPTTKTSPFFELPAEVRDMIYTSLLCLETSTDFCTTDINQVRGTVPIIPPPARAVNKRFCAEVSYMHRMAMTYLPASYSNAASDVDISSIHRQFPKIITLQLEIEDPLEWITTHEKVQWADRDQYPRFTAIPQVYVEEMEVLVLECFLAPNLHVITGNRIGEEMDVLLDEWILSLRDWIWGLLESAERLKRVELKLSVDGAVEDLERNLEVFLEVPCVQRVELAYECRLGSRVLSQCAETTWPFLRSVEAVLGEEGWVFDRVVY</sequence>
<name>A0A8H3Z722_VENIN</name>
<reference evidence="2 3" key="1">
    <citation type="submission" date="2019-07" db="EMBL/GenBank/DDBJ databases">
        <title>Venturia inaequalis Genome Resource.</title>
        <authorList>
            <person name="Lichtner F.J."/>
        </authorList>
    </citation>
    <scope>NUCLEOTIDE SEQUENCE [LARGE SCALE GENOMIC DNA]</scope>
    <source>
        <strain evidence="2 3">DMI_063113</strain>
    </source>
</reference>
<accession>A0A8H3Z722</accession>
<feature type="region of interest" description="Disordered" evidence="1">
    <location>
        <begin position="23"/>
        <end position="49"/>
    </location>
</feature>
<proteinExistence type="predicted"/>
<dbReference type="AlphaFoldDB" id="A0A8H3Z722"/>
<gene>
    <name evidence="2" type="ORF">EG327_005726</name>
</gene>
<feature type="compositionally biased region" description="Low complexity" evidence="1">
    <location>
        <begin position="36"/>
        <end position="48"/>
    </location>
</feature>
<keyword evidence="3" id="KW-1185">Reference proteome</keyword>
<evidence type="ECO:0000313" key="2">
    <source>
        <dbReference type="EMBL" id="KAE9982887.1"/>
    </source>
</evidence>
<evidence type="ECO:0000313" key="3">
    <source>
        <dbReference type="Proteomes" id="UP000490939"/>
    </source>
</evidence>
<dbReference type="Proteomes" id="UP000490939">
    <property type="component" value="Unassembled WGS sequence"/>
</dbReference>
<evidence type="ECO:0000256" key="1">
    <source>
        <dbReference type="SAM" id="MobiDB-lite"/>
    </source>
</evidence>
<dbReference type="EMBL" id="WNWR01000330">
    <property type="protein sequence ID" value="KAE9982887.1"/>
    <property type="molecule type" value="Genomic_DNA"/>
</dbReference>
<protein>
    <submittedName>
        <fullName evidence="2">Uncharacterized protein</fullName>
    </submittedName>
</protein>